<dbReference type="NCBIfam" id="TIGR00150">
    <property type="entry name" value="T6A_YjeE"/>
    <property type="match status" value="1"/>
</dbReference>
<keyword evidence="6" id="KW-0479">Metal-binding</keyword>
<dbReference type="GO" id="GO:0016740">
    <property type="term" value="F:transferase activity"/>
    <property type="evidence" value="ECO:0007669"/>
    <property type="project" value="UniProtKB-KW"/>
</dbReference>
<protein>
    <recommendedName>
        <fullName evidence="3">tRNA threonylcarbamoyladenosine biosynthesis protein TsaE</fullName>
    </recommendedName>
    <alternativeName>
        <fullName evidence="10">t(6)A37 threonylcarbamoyladenosine biosynthesis protein TsaE</fullName>
    </alternativeName>
</protein>
<evidence type="ECO:0000256" key="5">
    <source>
        <dbReference type="ARBA" id="ARBA00022694"/>
    </source>
</evidence>
<comment type="similarity">
    <text evidence="2">Belongs to the TsaE family.</text>
</comment>
<evidence type="ECO:0000256" key="8">
    <source>
        <dbReference type="ARBA" id="ARBA00022840"/>
    </source>
</evidence>
<reference evidence="11 12" key="1">
    <citation type="journal article" date="2016" name="Nat. Commun.">
        <title>Thousands of microbial genomes shed light on interconnected biogeochemical processes in an aquifer system.</title>
        <authorList>
            <person name="Anantharaman K."/>
            <person name="Brown C.T."/>
            <person name="Hug L.A."/>
            <person name="Sharon I."/>
            <person name="Castelle C.J."/>
            <person name="Probst A.J."/>
            <person name="Thomas B.C."/>
            <person name="Singh A."/>
            <person name="Wilkins M.J."/>
            <person name="Karaoz U."/>
            <person name="Brodie E.L."/>
            <person name="Williams K.H."/>
            <person name="Hubbard S.S."/>
            <person name="Banfield J.F."/>
        </authorList>
    </citation>
    <scope>NUCLEOTIDE SEQUENCE [LARGE SCALE GENOMIC DNA]</scope>
</reference>
<evidence type="ECO:0000256" key="3">
    <source>
        <dbReference type="ARBA" id="ARBA00019010"/>
    </source>
</evidence>
<keyword evidence="8" id="KW-0067">ATP-binding</keyword>
<dbReference type="EMBL" id="MGGP01000022">
    <property type="protein sequence ID" value="OGM31671.1"/>
    <property type="molecule type" value="Genomic_DNA"/>
</dbReference>
<dbReference type="GO" id="GO:0005737">
    <property type="term" value="C:cytoplasm"/>
    <property type="evidence" value="ECO:0007669"/>
    <property type="project" value="UniProtKB-SubCell"/>
</dbReference>
<dbReference type="Proteomes" id="UP000178870">
    <property type="component" value="Unassembled WGS sequence"/>
</dbReference>
<dbReference type="Pfam" id="PF02367">
    <property type="entry name" value="TsaE"/>
    <property type="match status" value="1"/>
</dbReference>
<comment type="subcellular location">
    <subcellularLocation>
        <location evidence="1">Cytoplasm</location>
    </subcellularLocation>
</comment>
<keyword evidence="4" id="KW-0963">Cytoplasm</keyword>
<evidence type="ECO:0000313" key="12">
    <source>
        <dbReference type="Proteomes" id="UP000178870"/>
    </source>
</evidence>
<evidence type="ECO:0000256" key="6">
    <source>
        <dbReference type="ARBA" id="ARBA00022723"/>
    </source>
</evidence>
<dbReference type="Gene3D" id="3.40.50.300">
    <property type="entry name" value="P-loop containing nucleotide triphosphate hydrolases"/>
    <property type="match status" value="1"/>
</dbReference>
<evidence type="ECO:0000256" key="9">
    <source>
        <dbReference type="ARBA" id="ARBA00022842"/>
    </source>
</evidence>
<dbReference type="InterPro" id="IPR027417">
    <property type="entry name" value="P-loop_NTPase"/>
</dbReference>
<gene>
    <name evidence="11" type="ORF">A2803_04550</name>
</gene>
<keyword evidence="7" id="KW-0547">Nucleotide-binding</keyword>
<dbReference type="GO" id="GO:0005524">
    <property type="term" value="F:ATP binding"/>
    <property type="evidence" value="ECO:0007669"/>
    <property type="project" value="UniProtKB-KW"/>
</dbReference>
<name>A0A1F7YWL1_9BACT</name>
<proteinExistence type="inferred from homology"/>
<dbReference type="GO" id="GO:0046872">
    <property type="term" value="F:metal ion binding"/>
    <property type="evidence" value="ECO:0007669"/>
    <property type="project" value="UniProtKB-KW"/>
</dbReference>
<dbReference type="InterPro" id="IPR003442">
    <property type="entry name" value="T6A_TsaE"/>
</dbReference>
<dbReference type="PANTHER" id="PTHR33540:SF2">
    <property type="entry name" value="TRNA THREONYLCARBAMOYLADENOSINE BIOSYNTHESIS PROTEIN TSAE"/>
    <property type="match status" value="1"/>
</dbReference>
<keyword evidence="11" id="KW-0808">Transferase</keyword>
<accession>A0A1F7YWL1</accession>
<evidence type="ECO:0000256" key="1">
    <source>
        <dbReference type="ARBA" id="ARBA00004496"/>
    </source>
</evidence>
<dbReference type="AlphaFoldDB" id="A0A1F7YWL1"/>
<comment type="caution">
    <text evidence="11">The sequence shown here is derived from an EMBL/GenBank/DDBJ whole genome shotgun (WGS) entry which is preliminary data.</text>
</comment>
<evidence type="ECO:0000256" key="10">
    <source>
        <dbReference type="ARBA" id="ARBA00032441"/>
    </source>
</evidence>
<evidence type="ECO:0000256" key="7">
    <source>
        <dbReference type="ARBA" id="ARBA00022741"/>
    </source>
</evidence>
<organism evidence="11 12">
    <name type="scientific">Candidatus Woesebacteria bacterium RIFCSPHIGHO2_01_FULL_44_21</name>
    <dbReference type="NCBI Taxonomy" id="1802503"/>
    <lineage>
        <taxon>Bacteria</taxon>
        <taxon>Candidatus Woeseibacteriota</taxon>
    </lineage>
</organism>
<dbReference type="PANTHER" id="PTHR33540">
    <property type="entry name" value="TRNA THREONYLCARBAMOYLADENOSINE BIOSYNTHESIS PROTEIN TSAE"/>
    <property type="match status" value="1"/>
</dbReference>
<keyword evidence="9" id="KW-0460">Magnesium</keyword>
<keyword evidence="5" id="KW-0819">tRNA processing</keyword>
<evidence type="ECO:0000256" key="4">
    <source>
        <dbReference type="ARBA" id="ARBA00022490"/>
    </source>
</evidence>
<evidence type="ECO:0000313" key="11">
    <source>
        <dbReference type="EMBL" id="OGM31671.1"/>
    </source>
</evidence>
<dbReference type="GO" id="GO:0002949">
    <property type="term" value="P:tRNA threonylcarbamoyladenosine modification"/>
    <property type="evidence" value="ECO:0007669"/>
    <property type="project" value="InterPro"/>
</dbReference>
<evidence type="ECO:0000256" key="2">
    <source>
        <dbReference type="ARBA" id="ARBA00007599"/>
    </source>
</evidence>
<dbReference type="SUPFAM" id="SSF52540">
    <property type="entry name" value="P-loop containing nucleoside triphosphate hydrolases"/>
    <property type="match status" value="1"/>
</dbReference>
<sequence>MEIITNSSSATKEVGREFSADLKAGDVVGLTGELGSGKTTFIQGVAEGLKIDARVNSPTFIIMREYGKLCHVDLYRLEQNLKVEMANLGLLDIIAARKSIVLIEWAERIADLLPKTTKWVNFENINENERKIKIQE</sequence>